<feature type="domain" description="VPS10" evidence="9">
    <location>
        <begin position="759"/>
        <end position="1394"/>
    </location>
</feature>
<feature type="domain" description="VPS10" evidence="9">
    <location>
        <begin position="1418"/>
        <end position="1916"/>
    </location>
</feature>
<evidence type="ECO:0000256" key="2">
    <source>
        <dbReference type="ARBA" id="ARBA00008251"/>
    </source>
</evidence>
<dbReference type="PANTHER" id="PTHR12106">
    <property type="entry name" value="SORTILIN RELATED"/>
    <property type="match status" value="1"/>
</dbReference>
<dbReference type="Pfam" id="PF15901">
    <property type="entry name" value="Sortilin_C"/>
    <property type="match status" value="2"/>
</dbReference>
<dbReference type="Gene3D" id="2.130.10.10">
    <property type="entry name" value="YVTN repeat-like/Quinoprotein amine dehydrogenase"/>
    <property type="match status" value="4"/>
</dbReference>
<dbReference type="InterPro" id="IPR006581">
    <property type="entry name" value="VPS10"/>
</dbReference>
<evidence type="ECO:0000256" key="7">
    <source>
        <dbReference type="SAM" id="MobiDB-lite"/>
    </source>
</evidence>
<reference evidence="10" key="1">
    <citation type="submission" date="2022-07" db="EMBL/GenBank/DDBJ databases">
        <title>Phylogenomic reconstructions and comparative analyses of Kickxellomycotina fungi.</title>
        <authorList>
            <person name="Reynolds N.K."/>
            <person name="Stajich J.E."/>
            <person name="Barry K."/>
            <person name="Grigoriev I.V."/>
            <person name="Crous P."/>
            <person name="Smith M.E."/>
        </authorList>
    </citation>
    <scope>NUCLEOTIDE SEQUENCE</scope>
    <source>
        <strain evidence="10">RSA 1196</strain>
    </source>
</reference>
<feature type="non-terminal residue" evidence="10">
    <location>
        <position position="1917"/>
    </location>
</feature>
<dbReference type="Gene3D" id="3.30.60.270">
    <property type="match status" value="2"/>
</dbReference>
<evidence type="ECO:0000259" key="9">
    <source>
        <dbReference type="SMART" id="SM00602"/>
    </source>
</evidence>
<dbReference type="GO" id="GO:0006896">
    <property type="term" value="P:Golgi to vacuole transport"/>
    <property type="evidence" value="ECO:0007669"/>
    <property type="project" value="TreeGrafter"/>
</dbReference>
<evidence type="ECO:0000313" key="10">
    <source>
        <dbReference type="EMBL" id="KAJ1969608.1"/>
    </source>
</evidence>
<sequence length="1917" mass="215644">MRHYYWLGVKVLLLGGWLLSHGGQALTPTVTSTKFPYPPARLTYFPKSEVVLYFESEGGEVYRSSDEGRTWRPVELGANSKHIVDVHQHPYDPESAFLLTDSTTLYRTQDRGATWESVTLPAVPSQGGPVLGFHATRAGYILFSGEECHENTGSQTSHGLLDTTCQDRLYYTRSAFSTPPVALPASLTRCIWGHAKPTFDQLPGQALYCIEYAPTRNRPSDSIIRRVEDHRLVKSEDFFKTMEVVTFGQHEQVGGVIGMTISGGFFTVAVKHAYTLETDLFVTVDGHTWSEAHLPESHQWTENGYTTLESTKHALLVSVHQSDTQAFGGLYRSNSNGTYFTTALEHANLNRLGLVDFERVQSIEGIVLANQVYNWQEIQRHPRQSIQKRLRTRVSYDDGAHWTYLRPPSKDLHGNEYSCAQDGSWLSGTCALHLHSIADKTNIGRMYSSSGAPGLLMGVGNVGSYLLPYNQGDTFLSADGGLTWKIVREEAHMYEFVDSGAILVAIDDEKPVDHLWYSTDRGNTWQKQVLEFTLRVQTLTTDPQSTSLRVLLLGASVDRSHDFGQWFTIQIDFTGLQSRHCVLDKHNPDQSDFEKWYARYLADGPDCIMGHRTAFWRLKPSAQCYVGDKFHPALPVEEHCPCTEEDFECDYNFIWDDASKQCVANGPEALPPGACHALGDKFMGSPGYRLVPGNTCDRDQGKRLDAPVEKICSRINHNKPSHLPPSQDNPDDQTSQGVRHHLSTLSGYIQDYFYFNQSSTIVLRTSVGEVWRSTDEGGSWIRILADYSDIVEIMPHSYHNQRMYALSEKDMVLYSVDQGASFQELRLPTPPNKLGLKPLLHFHPTEPEWLLFMGGTTCPKCHTEVYFTESHSGRASWVKIDTFAQSCFFSHAADFTQHAKEAVFCLAYRNKESGQEQDELNRRKEHRHNPLQLVKITRPGQSPTVFADYVKEVYVLDNYVAWTVERGTSTALYHTRDGDTSAQARFPPNINVDPARVHPFQTTLGTVFIDVRQNRVPGAEYGALFVPDAASADYSLVLEDSNWNRQGVVDVEIVPGVNGILLANQVTNVDALGPKGQKKQIRTLISFTEGRTWQPIPAPATDAQGKPYRCDSGCGLHLHGHTDVTDTGSLFGVPSAPGLMLAVGNVGDFLRPYEQGNTYLTQNGGRTWREIRQGESLYEIGDHGALLVVVDDERPTNRLAYSWDRGTTWQDYVFREEPLRVSTLTTVKDSTSLRFFLSGFQPTLAGGYRTVLVQVDFSGATVRQCELTTDQPHSNDFELWRPGATQEDTCHLGKQVSYWRRKADVVCSVGKEFESPVTESTECACTRLDYECAFGYWRDDHGECKYYGQDPQRPADCPPGGYYQVDSPYRKNPHSACRGGVTMDEPVKVSCDEGQGIHQYHRVFDSPIVDLYFFPKSPHVCIRTMDAELWITENYGQTWTRSLNDQDKVLAIIPQPFVPQRAYFITNHKVLYYTEDRGHTLKKLLVPSESSIFVNNQLSFHPDHPDWLLYLGSVECSSIFSPECHEEAFLSKDHGLTWESINRYTRGCVWALTERFIPYSRDLIVCEEYSIKRGSQFSLGDAKRNVVASSDGFRTHQVWFENTAHFAVIENYLVVAVLADTGHNLHVHITVDGRTFSRTHFPGNVYDINKAYTVLSSQTNSLFMHVTTSDQAGAEFGTLFNSNSNGSYYTTSLEYVNRNSKGLVDFEKMQGIEGIALLNQVRNPKEALRGSPKQLRSMISFDDGAHWQPLSSPSSDAVGRAYDCPGCSLHLQSFTVRQDPENIFSSSSAVGLMIGVGNVGHHLLPYREGDTFLTRDAGLTWKEIRKGAHLHEFGDHGSILVLVDDEEPTDHLWYSFDEGDTFSRYVFTRGGTRQRVIALTTEPQSTSRHFLLLGLTDDPQPEFVVTTLDFTTMAAEQ</sequence>
<evidence type="ECO:0000256" key="6">
    <source>
        <dbReference type="ARBA" id="ARBA00023180"/>
    </source>
</evidence>
<evidence type="ECO:0000256" key="4">
    <source>
        <dbReference type="ARBA" id="ARBA00022737"/>
    </source>
</evidence>
<keyword evidence="11" id="KW-1185">Reference proteome</keyword>
<keyword evidence="5" id="KW-0472">Membrane</keyword>
<feature type="compositionally biased region" description="Polar residues" evidence="7">
    <location>
        <begin position="724"/>
        <end position="738"/>
    </location>
</feature>
<dbReference type="OrthoDB" id="443634at2759"/>
<feature type="chain" id="PRO_5040812851" evidence="8">
    <location>
        <begin position="26"/>
        <end position="1917"/>
    </location>
</feature>
<dbReference type="GO" id="GO:0006895">
    <property type="term" value="P:Golgi to endosome transport"/>
    <property type="evidence" value="ECO:0007669"/>
    <property type="project" value="TreeGrafter"/>
</dbReference>
<keyword evidence="6" id="KW-0325">Glycoprotein</keyword>
<comment type="caution">
    <text evidence="10">The sequence shown here is derived from an EMBL/GenBank/DDBJ whole genome shotgun (WGS) entry which is preliminary data.</text>
</comment>
<protein>
    <submittedName>
        <fullName evidence="10">Vacuolar protein sorting/targeting protein PEP1</fullName>
    </submittedName>
</protein>
<evidence type="ECO:0000256" key="5">
    <source>
        <dbReference type="ARBA" id="ARBA00023136"/>
    </source>
</evidence>
<dbReference type="PANTHER" id="PTHR12106:SF27">
    <property type="entry name" value="SORTILIN-RELATED RECEPTOR"/>
    <property type="match status" value="1"/>
</dbReference>
<dbReference type="Gene3D" id="2.10.70.80">
    <property type="match status" value="2"/>
</dbReference>
<dbReference type="SUPFAM" id="SSF50939">
    <property type="entry name" value="Sialidases"/>
    <property type="match status" value="1"/>
</dbReference>
<proteinExistence type="inferred from homology"/>
<dbReference type="GO" id="GO:0016020">
    <property type="term" value="C:membrane"/>
    <property type="evidence" value="ECO:0007669"/>
    <property type="project" value="UniProtKB-SubCell"/>
</dbReference>
<evidence type="ECO:0000256" key="1">
    <source>
        <dbReference type="ARBA" id="ARBA00004370"/>
    </source>
</evidence>
<evidence type="ECO:0000313" key="11">
    <source>
        <dbReference type="Proteomes" id="UP001150925"/>
    </source>
</evidence>
<dbReference type="InterPro" id="IPR031777">
    <property type="entry name" value="Sortilin_C"/>
</dbReference>
<dbReference type="GO" id="GO:0005829">
    <property type="term" value="C:cytosol"/>
    <property type="evidence" value="ECO:0007669"/>
    <property type="project" value="GOC"/>
</dbReference>
<dbReference type="InterPro" id="IPR015943">
    <property type="entry name" value="WD40/YVTN_repeat-like_dom_sf"/>
</dbReference>
<keyword evidence="3 8" id="KW-0732">Signal</keyword>
<keyword evidence="4" id="KW-0677">Repeat</keyword>
<dbReference type="InterPro" id="IPR050310">
    <property type="entry name" value="VPS10-sortilin"/>
</dbReference>
<dbReference type="GO" id="GO:0006623">
    <property type="term" value="P:protein targeting to vacuole"/>
    <property type="evidence" value="ECO:0007669"/>
    <property type="project" value="TreeGrafter"/>
</dbReference>
<dbReference type="EMBL" id="JANBPY010000039">
    <property type="protein sequence ID" value="KAJ1969608.1"/>
    <property type="molecule type" value="Genomic_DNA"/>
</dbReference>
<organism evidence="10 11">
    <name type="scientific">Dispira parvispora</name>
    <dbReference type="NCBI Taxonomy" id="1520584"/>
    <lineage>
        <taxon>Eukaryota</taxon>
        <taxon>Fungi</taxon>
        <taxon>Fungi incertae sedis</taxon>
        <taxon>Zoopagomycota</taxon>
        <taxon>Kickxellomycotina</taxon>
        <taxon>Dimargaritomycetes</taxon>
        <taxon>Dimargaritales</taxon>
        <taxon>Dimargaritaceae</taxon>
        <taxon>Dispira</taxon>
    </lineage>
</organism>
<feature type="region of interest" description="Disordered" evidence="7">
    <location>
        <begin position="716"/>
        <end position="738"/>
    </location>
</feature>
<name>A0A9W8E9K1_9FUNG</name>
<gene>
    <name evidence="10" type="primary">VPS10_1</name>
    <name evidence="10" type="ORF">IWQ62_000518</name>
</gene>
<feature type="signal peptide" evidence="8">
    <location>
        <begin position="1"/>
        <end position="25"/>
    </location>
</feature>
<dbReference type="InterPro" id="IPR031778">
    <property type="entry name" value="Sortilin_N"/>
</dbReference>
<dbReference type="GO" id="GO:0005794">
    <property type="term" value="C:Golgi apparatus"/>
    <property type="evidence" value="ECO:0007669"/>
    <property type="project" value="TreeGrafter"/>
</dbReference>
<dbReference type="SUPFAM" id="SSF110296">
    <property type="entry name" value="Oligoxyloglucan reducing end-specific cellobiohydrolase"/>
    <property type="match status" value="4"/>
</dbReference>
<dbReference type="SMART" id="SM00602">
    <property type="entry name" value="VPS10"/>
    <property type="match status" value="3"/>
</dbReference>
<dbReference type="Pfam" id="PF15902">
    <property type="entry name" value="Sortilin-Vps10"/>
    <property type="match status" value="3"/>
</dbReference>
<dbReference type="InterPro" id="IPR036278">
    <property type="entry name" value="Sialidase_sf"/>
</dbReference>
<feature type="domain" description="VPS10" evidence="9">
    <location>
        <begin position="50"/>
        <end position="720"/>
    </location>
</feature>
<comment type="subcellular location">
    <subcellularLocation>
        <location evidence="1">Membrane</location>
    </subcellularLocation>
</comment>
<evidence type="ECO:0000256" key="8">
    <source>
        <dbReference type="SAM" id="SignalP"/>
    </source>
</evidence>
<accession>A0A9W8E9K1</accession>
<evidence type="ECO:0000256" key="3">
    <source>
        <dbReference type="ARBA" id="ARBA00022729"/>
    </source>
</evidence>
<dbReference type="Proteomes" id="UP001150925">
    <property type="component" value="Unassembled WGS sequence"/>
</dbReference>
<comment type="similarity">
    <text evidence="2">Belongs to the VPS10-related sortilin family.</text>
</comment>